<dbReference type="RefSeq" id="XP_062803317.1">
    <property type="nucleotide sequence ID" value="XM_062940264.1"/>
</dbReference>
<sequence length="47" mass="5590">MRVPERHSRVLLISLRSADFAGFVYRLVPLLQRQAWWSEIRDLGHRG</sequence>
<protein>
    <submittedName>
        <fullName evidence="1">Uncharacterized protein</fullName>
    </submittedName>
</protein>
<evidence type="ECO:0000313" key="2">
    <source>
        <dbReference type="Proteomes" id="UP001323617"/>
    </source>
</evidence>
<comment type="caution">
    <text evidence="1">The sequence shown here is derived from an EMBL/GenBank/DDBJ whole genome shotgun (WGS) entry which is preliminary data.</text>
</comment>
<reference evidence="1 2" key="1">
    <citation type="journal article" date="2023" name="bioRxiv">
        <title>High-quality genome assemblies of four members of thePodospora anserinaspecies complex.</title>
        <authorList>
            <person name="Ament-Velasquez S.L."/>
            <person name="Vogan A.A."/>
            <person name="Wallerman O."/>
            <person name="Hartmann F."/>
            <person name="Gautier V."/>
            <person name="Silar P."/>
            <person name="Giraud T."/>
            <person name="Johannesson H."/>
        </authorList>
    </citation>
    <scope>NUCLEOTIDE SEQUENCE [LARGE SCALE GENOMIC DNA]</scope>
    <source>
        <strain evidence="1 2">CBS 124.78</strain>
    </source>
</reference>
<name>A0ABR0IHH0_9PEZI</name>
<gene>
    <name evidence="1" type="ORF">QC764_0038940</name>
</gene>
<dbReference type="EMBL" id="JAFFHC010000002">
    <property type="protein sequence ID" value="KAK4679847.1"/>
    <property type="molecule type" value="Genomic_DNA"/>
</dbReference>
<organism evidence="1 2">
    <name type="scientific">Podospora pseudoanserina</name>
    <dbReference type="NCBI Taxonomy" id="2609844"/>
    <lineage>
        <taxon>Eukaryota</taxon>
        <taxon>Fungi</taxon>
        <taxon>Dikarya</taxon>
        <taxon>Ascomycota</taxon>
        <taxon>Pezizomycotina</taxon>
        <taxon>Sordariomycetes</taxon>
        <taxon>Sordariomycetidae</taxon>
        <taxon>Sordariales</taxon>
        <taxon>Podosporaceae</taxon>
        <taxon>Podospora</taxon>
    </lineage>
</organism>
<dbReference type="GeneID" id="87960795"/>
<keyword evidence="2" id="KW-1185">Reference proteome</keyword>
<evidence type="ECO:0000313" key="1">
    <source>
        <dbReference type="EMBL" id="KAK4679847.1"/>
    </source>
</evidence>
<dbReference type="Proteomes" id="UP001323617">
    <property type="component" value="Unassembled WGS sequence"/>
</dbReference>
<proteinExistence type="predicted"/>
<accession>A0ABR0IHH0</accession>